<dbReference type="Proteomes" id="UP000887013">
    <property type="component" value="Unassembled WGS sequence"/>
</dbReference>
<feature type="coiled-coil region" evidence="1">
    <location>
        <begin position="68"/>
        <end position="131"/>
    </location>
</feature>
<dbReference type="EMBL" id="BMAW01046037">
    <property type="protein sequence ID" value="GFS53086.1"/>
    <property type="molecule type" value="Genomic_DNA"/>
</dbReference>
<keyword evidence="3" id="KW-1185">Reference proteome</keyword>
<dbReference type="OrthoDB" id="6513927at2759"/>
<organism evidence="2 3">
    <name type="scientific">Nephila pilipes</name>
    <name type="common">Giant wood spider</name>
    <name type="synonym">Nephila maculata</name>
    <dbReference type="NCBI Taxonomy" id="299642"/>
    <lineage>
        <taxon>Eukaryota</taxon>
        <taxon>Metazoa</taxon>
        <taxon>Ecdysozoa</taxon>
        <taxon>Arthropoda</taxon>
        <taxon>Chelicerata</taxon>
        <taxon>Arachnida</taxon>
        <taxon>Araneae</taxon>
        <taxon>Araneomorphae</taxon>
        <taxon>Entelegynae</taxon>
        <taxon>Araneoidea</taxon>
        <taxon>Nephilidae</taxon>
        <taxon>Nephila</taxon>
    </lineage>
</organism>
<name>A0A8X6MHU4_NEPPI</name>
<accession>A0A8X6MHU4</accession>
<proteinExistence type="predicted"/>
<comment type="caution">
    <text evidence="2">The sequence shown here is derived from an EMBL/GenBank/DDBJ whole genome shotgun (WGS) entry which is preliminary data.</text>
</comment>
<evidence type="ECO:0000256" key="1">
    <source>
        <dbReference type="SAM" id="Coils"/>
    </source>
</evidence>
<reference evidence="2" key="1">
    <citation type="submission" date="2020-08" db="EMBL/GenBank/DDBJ databases">
        <title>Multicomponent nature underlies the extraordinary mechanical properties of spider dragline silk.</title>
        <authorList>
            <person name="Kono N."/>
            <person name="Nakamura H."/>
            <person name="Mori M."/>
            <person name="Yoshida Y."/>
            <person name="Ohtoshi R."/>
            <person name="Malay A.D."/>
            <person name="Moran D.A.P."/>
            <person name="Tomita M."/>
            <person name="Numata K."/>
            <person name="Arakawa K."/>
        </authorList>
    </citation>
    <scope>NUCLEOTIDE SEQUENCE</scope>
</reference>
<keyword evidence="1" id="KW-0175">Coiled coil</keyword>
<dbReference type="AlphaFoldDB" id="A0A8X6MHU4"/>
<protein>
    <submittedName>
        <fullName evidence="2">Transposon Tf2-9 polyprotein</fullName>
    </submittedName>
</protein>
<sequence length="214" mass="24950">MKSIGSEGLEIYNTFKFESSESKTNYSEVLQKFEDYSSPRQNVVYKQYKFFSCVQLEGQTIESYIAHLKTLASTCEFAEQENELIRDRIVLGINKDSGLQERLLRENNLSLEKAIEIVKAAEASREQIRNMKYETATINFVKKKENPNQPKKSSQYECKKCGRKQKPRECPAFGKICTKYNKKNHFADKCFQNTKNIHEMNVPENELDVYILIL</sequence>
<dbReference type="PANTHER" id="PTHR33198:SF20">
    <property type="entry name" value="RETROTRANSPOSON GAG DOMAIN-CONTAINING PROTEIN"/>
    <property type="match status" value="1"/>
</dbReference>
<dbReference type="PANTHER" id="PTHR33198">
    <property type="entry name" value="ANK_REP_REGION DOMAIN-CONTAINING PROTEIN-RELATED"/>
    <property type="match status" value="1"/>
</dbReference>
<evidence type="ECO:0000313" key="3">
    <source>
        <dbReference type="Proteomes" id="UP000887013"/>
    </source>
</evidence>
<gene>
    <name evidence="2" type="primary">Tf2-9_104</name>
    <name evidence="2" type="ORF">NPIL_78091</name>
</gene>
<evidence type="ECO:0000313" key="2">
    <source>
        <dbReference type="EMBL" id="GFS53086.1"/>
    </source>
</evidence>